<dbReference type="InterPro" id="IPR004165">
    <property type="entry name" value="CoA_trans_fam_I"/>
</dbReference>
<dbReference type="EMBL" id="JANFNG010000005">
    <property type="protein sequence ID" value="MCQ4080882.1"/>
    <property type="molecule type" value="Genomic_DNA"/>
</dbReference>
<keyword evidence="2 3" id="KW-0808">Transferase</keyword>
<comment type="similarity">
    <text evidence="1 3">Belongs to the 3-oxoacid CoA-transferase family.</text>
</comment>
<evidence type="ECO:0000313" key="5">
    <source>
        <dbReference type="EMBL" id="MCQ4080882.1"/>
    </source>
</evidence>
<dbReference type="PANTHER" id="PTHR43293:SF1">
    <property type="entry name" value="ACETATE COA-TRANSFERASE YDIF"/>
    <property type="match status" value="1"/>
</dbReference>
<dbReference type="Pfam" id="PF01144">
    <property type="entry name" value="CoA_trans"/>
    <property type="match status" value="1"/>
</dbReference>
<evidence type="ECO:0000256" key="3">
    <source>
        <dbReference type="PIRNR" id="PIRNR000858"/>
    </source>
</evidence>
<gene>
    <name evidence="5" type="ORF">NGB36_09785</name>
</gene>
<reference evidence="5" key="1">
    <citation type="submission" date="2022-06" db="EMBL/GenBank/DDBJ databases">
        <title>Draft genome sequence of Streptomyces sp. RB6PN25 isolated from peat swamp forest in Thailand.</title>
        <authorList>
            <person name="Duangmal K."/>
            <person name="Klaysubun C."/>
        </authorList>
    </citation>
    <scope>NUCLEOTIDE SEQUENCE</scope>
    <source>
        <strain evidence="5">RB6PN25</strain>
    </source>
</reference>
<evidence type="ECO:0000256" key="1">
    <source>
        <dbReference type="ARBA" id="ARBA00007154"/>
    </source>
</evidence>
<dbReference type="PIRSF" id="PIRSF000858">
    <property type="entry name" value="SCOT-t"/>
    <property type="match status" value="1"/>
</dbReference>
<sequence length="543" mass="57132">MGNSAVLDADAAAARIPDGAVVAVTGSGGGILESDAVFQAVERRFLRSGHPRGITLVHALGLGDNAERGINRFAHEGLVRRVIGGHWTWSRPMQELARENRMEAYSLPAGVISALLRESGARRPGLLTRVGIGTFVDPRNSGGKLNDAATEEIVELVEFDGMEYLRYRPLRVDVGIVRGTIADERGNVSLEDEASLLDVQAVAIAARGNGGRVIVQVKRLGAQGSLDPRLVHLPSPMVDVVVPHPGQWQTYAAEYDPALSGRFRPAPARSDGALLAPPDGGGTVLDARAMVARRAALEVVPGSVVNVGFGMSAGVVDVLAQHDRLDDVDLCIEQGATGGTPESGPLFGLSRAPFAVVPSTTQFDFFAAGILDLTALGMAEVDQFGNVNVSRVGGVVVGPGGFINIVSGARKVVFCGTFTARGLQAKAAGGRLLVKQEGSLRKFVGKVDEVTFSARTAREEGQQVLYVTERAVFELGENGPVLTEVAEGLDVERDVLAHMDFAPEIGALRPMPPAVFSNGPLWPAMHDRSEPSRSTVGATPGSA</sequence>
<organism evidence="5 6">
    <name type="scientific">Streptomyces humicola</name>
    <dbReference type="NCBI Taxonomy" id="2953240"/>
    <lineage>
        <taxon>Bacteria</taxon>
        <taxon>Bacillati</taxon>
        <taxon>Actinomycetota</taxon>
        <taxon>Actinomycetes</taxon>
        <taxon>Kitasatosporales</taxon>
        <taxon>Streptomycetaceae</taxon>
        <taxon>Streptomyces</taxon>
    </lineage>
</organism>
<dbReference type="RefSeq" id="WP_255919787.1">
    <property type="nucleotide sequence ID" value="NZ_JANFNG010000005.1"/>
</dbReference>
<protein>
    <recommendedName>
        <fullName evidence="7">Acyl CoA:acetate/3-ketoacid CoA transferase</fullName>
    </recommendedName>
</protein>
<dbReference type="SUPFAM" id="SSF100950">
    <property type="entry name" value="NagB/RpiA/CoA transferase-like"/>
    <property type="match status" value="2"/>
</dbReference>
<name>A0ABT1PT81_9ACTN</name>
<proteinExistence type="inferred from homology"/>
<evidence type="ECO:0000313" key="6">
    <source>
        <dbReference type="Proteomes" id="UP001057702"/>
    </source>
</evidence>
<dbReference type="InterPro" id="IPR014388">
    <property type="entry name" value="3-oxoacid_CoA-transferase"/>
</dbReference>
<dbReference type="InterPro" id="IPR037171">
    <property type="entry name" value="NagB/RpiA_transferase-like"/>
</dbReference>
<dbReference type="Gene3D" id="3.40.1080.10">
    <property type="entry name" value="Glutaconate Coenzyme A-transferase"/>
    <property type="match status" value="2"/>
</dbReference>
<keyword evidence="6" id="KW-1185">Reference proteome</keyword>
<feature type="region of interest" description="Disordered" evidence="4">
    <location>
        <begin position="523"/>
        <end position="543"/>
    </location>
</feature>
<evidence type="ECO:0000256" key="4">
    <source>
        <dbReference type="SAM" id="MobiDB-lite"/>
    </source>
</evidence>
<evidence type="ECO:0008006" key="7">
    <source>
        <dbReference type="Google" id="ProtNLM"/>
    </source>
</evidence>
<feature type="compositionally biased region" description="Polar residues" evidence="4">
    <location>
        <begin position="532"/>
        <end position="543"/>
    </location>
</feature>
<accession>A0ABT1PT81</accession>
<evidence type="ECO:0000256" key="2">
    <source>
        <dbReference type="ARBA" id="ARBA00022679"/>
    </source>
</evidence>
<dbReference type="PANTHER" id="PTHR43293">
    <property type="entry name" value="ACETATE COA-TRANSFERASE YDIF"/>
    <property type="match status" value="1"/>
</dbReference>
<dbReference type="Proteomes" id="UP001057702">
    <property type="component" value="Unassembled WGS sequence"/>
</dbReference>
<comment type="caution">
    <text evidence="5">The sequence shown here is derived from an EMBL/GenBank/DDBJ whole genome shotgun (WGS) entry which is preliminary data.</text>
</comment>
<dbReference type="SMART" id="SM00882">
    <property type="entry name" value="CoA_trans"/>
    <property type="match status" value="2"/>
</dbReference>